<gene>
    <name evidence="2" type="ORF">CCMP2556_LOCUS16390</name>
</gene>
<organism evidence="2 3">
    <name type="scientific">Durusdinium trenchii</name>
    <dbReference type="NCBI Taxonomy" id="1381693"/>
    <lineage>
        <taxon>Eukaryota</taxon>
        <taxon>Sar</taxon>
        <taxon>Alveolata</taxon>
        <taxon>Dinophyceae</taxon>
        <taxon>Suessiales</taxon>
        <taxon>Symbiodiniaceae</taxon>
        <taxon>Durusdinium</taxon>
    </lineage>
</organism>
<protein>
    <recommendedName>
        <fullName evidence="4">Ubiquitin-like domain-containing protein</fullName>
    </recommendedName>
</protein>
<feature type="region of interest" description="Disordered" evidence="1">
    <location>
        <begin position="1"/>
        <end position="27"/>
    </location>
</feature>
<proteinExistence type="predicted"/>
<evidence type="ECO:0000313" key="3">
    <source>
        <dbReference type="Proteomes" id="UP001642484"/>
    </source>
</evidence>
<evidence type="ECO:0000256" key="1">
    <source>
        <dbReference type="SAM" id="MobiDB-lite"/>
    </source>
</evidence>
<reference evidence="2 3" key="1">
    <citation type="submission" date="2024-02" db="EMBL/GenBank/DDBJ databases">
        <authorList>
            <person name="Chen Y."/>
            <person name="Shah S."/>
            <person name="Dougan E. K."/>
            <person name="Thang M."/>
            <person name="Chan C."/>
        </authorList>
    </citation>
    <scope>NUCLEOTIDE SEQUENCE [LARGE SCALE GENOMIC DNA]</scope>
</reference>
<accession>A0ABP0KI81</accession>
<dbReference type="EMBL" id="CAXAMN010008779">
    <property type="protein sequence ID" value="CAK9026516.1"/>
    <property type="molecule type" value="Genomic_DNA"/>
</dbReference>
<comment type="caution">
    <text evidence="2">The sequence shown here is derived from an EMBL/GenBank/DDBJ whole genome shotgun (WGS) entry which is preliminary data.</text>
</comment>
<evidence type="ECO:0000313" key="2">
    <source>
        <dbReference type="EMBL" id="CAK9026516.1"/>
    </source>
</evidence>
<sequence>MLLGHRAPLPPSCHEPERIGATLGASGTSVGSPAPRVLRVFTLAGDCVLEKTYQEMRPSSQIAEVIHMLCQKMDLKPCRLQLLDGRRRLQPHHALKSIWTSGSDLELQVVVVPGPSLDLERDLTLSNPEVLEVRHWQRTVAVRIRPARLLESLAEEVKLHHRVTLSSPRIFGKVHSSSADMEEMVLNTAPVDDSGPGCDLVLELDEGFYGGLDTGFRSLKMYYGDLGRFGVGVLRRRRPNDPTDVGDG</sequence>
<evidence type="ECO:0008006" key="4">
    <source>
        <dbReference type="Google" id="ProtNLM"/>
    </source>
</evidence>
<keyword evidence="3" id="KW-1185">Reference proteome</keyword>
<dbReference type="Proteomes" id="UP001642484">
    <property type="component" value="Unassembled WGS sequence"/>
</dbReference>
<name>A0ABP0KI81_9DINO</name>